<proteinExistence type="inferred from homology"/>
<comment type="pathway">
    <text evidence="3 11">Carbohydrate degradation; glycolysis; pyruvate from D-glyceraldehyde 3-phosphate: step 3/5.</text>
</comment>
<keyword evidence="7 11" id="KW-0324">Glycolysis</keyword>
<keyword evidence="8" id="KW-0464">Manganese</keyword>
<dbReference type="CDD" id="cd16010">
    <property type="entry name" value="iPGM"/>
    <property type="match status" value="1"/>
</dbReference>
<dbReference type="Gene3D" id="3.40.1450.10">
    <property type="entry name" value="BPG-independent phosphoglycerate mutase, domain B"/>
    <property type="match status" value="1"/>
</dbReference>
<dbReference type="UniPathway" id="UPA00109">
    <property type="reaction ID" value="UER00186"/>
</dbReference>
<dbReference type="AlphaFoldDB" id="A0A250KY96"/>
<feature type="binding site" evidence="11">
    <location>
        <position position="282"/>
    </location>
    <ligand>
        <name>substrate</name>
    </ligand>
</feature>
<dbReference type="InterPro" id="IPR036646">
    <property type="entry name" value="PGAM_B_sf"/>
</dbReference>
<feature type="active site" description="Phosphoserine intermediate" evidence="11">
    <location>
        <position position="9"/>
    </location>
</feature>
<feature type="binding site" evidence="11">
    <location>
        <position position="138"/>
    </location>
    <ligand>
        <name>substrate</name>
    </ligand>
</feature>
<evidence type="ECO:0000256" key="1">
    <source>
        <dbReference type="ARBA" id="ARBA00000370"/>
    </source>
</evidence>
<protein>
    <recommendedName>
        <fullName evidence="10 11">2,3-bisphosphoglycerate-independent phosphoglycerate mutase</fullName>
        <shortName evidence="11">BPG-independent PGAM</shortName>
        <shortName evidence="11">Phosphoglyceromutase</shortName>
        <shortName evidence="11">iPGM</shortName>
        <ecNumber evidence="5 11">5.4.2.12</ecNumber>
    </recommendedName>
</protein>
<dbReference type="PANTHER" id="PTHR31637">
    <property type="entry name" value="2,3-BISPHOSPHOGLYCERATE-INDEPENDENT PHOSPHOGLYCERATE MUTASE"/>
    <property type="match status" value="1"/>
</dbReference>
<evidence type="ECO:0000313" key="14">
    <source>
        <dbReference type="EMBL" id="BBA36595.1"/>
    </source>
</evidence>
<feature type="domain" description="BPG-independent PGAM N-terminal" evidence="13">
    <location>
        <begin position="30"/>
        <end position="245"/>
    </location>
</feature>
<evidence type="ECO:0000259" key="13">
    <source>
        <dbReference type="Pfam" id="PF06415"/>
    </source>
</evidence>
<feature type="domain" description="Metalloenzyme" evidence="12">
    <location>
        <begin position="2"/>
        <end position="445"/>
    </location>
</feature>
<reference evidence="14 15" key="1">
    <citation type="submission" date="2016-12" db="EMBL/GenBank/DDBJ databases">
        <title>Genome sequencing of Methylocaldum marinum.</title>
        <authorList>
            <person name="Takeuchi M."/>
            <person name="Kamagata Y."/>
            <person name="Hiraoka S."/>
            <person name="Oshima K."/>
            <person name="Hattori M."/>
            <person name="Iwasaki W."/>
        </authorList>
    </citation>
    <scope>NUCLEOTIDE SEQUENCE [LARGE SCALE GENOMIC DNA]</scope>
    <source>
        <strain evidence="14 15">S8</strain>
    </source>
</reference>
<keyword evidence="9 11" id="KW-0413">Isomerase</keyword>
<evidence type="ECO:0000256" key="3">
    <source>
        <dbReference type="ARBA" id="ARBA00004798"/>
    </source>
</evidence>
<evidence type="ECO:0000256" key="7">
    <source>
        <dbReference type="ARBA" id="ARBA00023152"/>
    </source>
</evidence>
<gene>
    <name evidence="11" type="primary">gpmI</name>
    <name evidence="14" type="ORF">sS8_4665</name>
</gene>
<feature type="binding site" evidence="11">
    <location>
        <position position="132"/>
    </location>
    <ligand>
        <name>substrate</name>
    </ligand>
</feature>
<name>A0A250KY96_9GAMM</name>
<dbReference type="GO" id="GO:0005829">
    <property type="term" value="C:cytosol"/>
    <property type="evidence" value="ECO:0007669"/>
    <property type="project" value="TreeGrafter"/>
</dbReference>
<comment type="cofactor">
    <cofactor evidence="2">
        <name>Mn(2+)</name>
        <dbReference type="ChEBI" id="CHEBI:29035"/>
    </cofactor>
</comment>
<evidence type="ECO:0000256" key="10">
    <source>
        <dbReference type="ARBA" id="ARBA00071648"/>
    </source>
</evidence>
<evidence type="ECO:0000256" key="5">
    <source>
        <dbReference type="ARBA" id="ARBA00012026"/>
    </source>
</evidence>
<dbReference type="GO" id="GO:0004619">
    <property type="term" value="F:phosphoglycerate mutase activity"/>
    <property type="evidence" value="ECO:0007669"/>
    <property type="project" value="UniProtKB-UniRule"/>
</dbReference>
<dbReference type="Pfam" id="PF01676">
    <property type="entry name" value="Metalloenzyme"/>
    <property type="match status" value="1"/>
</dbReference>
<dbReference type="InterPro" id="IPR017850">
    <property type="entry name" value="Alkaline_phosphatase_core_sf"/>
</dbReference>
<feature type="binding site" evidence="11">
    <location>
        <begin position="208"/>
        <end position="211"/>
    </location>
    <ligand>
        <name>substrate</name>
    </ligand>
</feature>
<dbReference type="SUPFAM" id="SSF53649">
    <property type="entry name" value="Alkaline phosphatase-like"/>
    <property type="match status" value="1"/>
</dbReference>
<comment type="catalytic activity">
    <reaction evidence="1 11">
        <text>(2R)-2-phosphoglycerate = (2R)-3-phosphoglycerate</text>
        <dbReference type="Rhea" id="RHEA:15901"/>
        <dbReference type="ChEBI" id="CHEBI:58272"/>
        <dbReference type="ChEBI" id="CHEBI:58289"/>
        <dbReference type="EC" id="5.4.2.12"/>
    </reaction>
</comment>
<evidence type="ECO:0000256" key="4">
    <source>
        <dbReference type="ARBA" id="ARBA00008819"/>
    </source>
</evidence>
<dbReference type="Pfam" id="PF06415">
    <property type="entry name" value="iPGM_N"/>
    <property type="match status" value="1"/>
</dbReference>
<evidence type="ECO:0000259" key="12">
    <source>
        <dbReference type="Pfam" id="PF01676"/>
    </source>
</evidence>
<dbReference type="SUPFAM" id="SSF64158">
    <property type="entry name" value="2,3-Bisphosphoglycerate-independent phosphoglycerate mutase, substrate-binding domain"/>
    <property type="match status" value="1"/>
</dbReference>
<evidence type="ECO:0000256" key="8">
    <source>
        <dbReference type="ARBA" id="ARBA00023211"/>
    </source>
</evidence>
<dbReference type="EMBL" id="AP017928">
    <property type="protein sequence ID" value="BBA36595.1"/>
    <property type="molecule type" value="Genomic_DNA"/>
</dbReference>
<dbReference type="GO" id="GO:0006007">
    <property type="term" value="P:glucose catabolic process"/>
    <property type="evidence" value="ECO:0007669"/>
    <property type="project" value="InterPro"/>
</dbReference>
<dbReference type="Gene3D" id="3.40.720.10">
    <property type="entry name" value="Alkaline Phosphatase, subunit A"/>
    <property type="match status" value="1"/>
</dbReference>
<evidence type="ECO:0000256" key="6">
    <source>
        <dbReference type="ARBA" id="ARBA00022723"/>
    </source>
</evidence>
<dbReference type="HAMAP" id="MF_01038">
    <property type="entry name" value="GpmI"/>
    <property type="match status" value="1"/>
</dbReference>
<keyword evidence="6" id="KW-0479">Metal-binding</keyword>
<dbReference type="EC" id="5.4.2.12" evidence="5 11"/>
<evidence type="ECO:0000256" key="9">
    <source>
        <dbReference type="ARBA" id="ARBA00023235"/>
    </source>
</evidence>
<comment type="function">
    <text evidence="11">Catalyzes the interconversion of 2-phosphoglycerate and 3-phosphoglycerate.</text>
</comment>
<feature type="binding site" evidence="11">
    <location>
        <begin position="100"/>
        <end position="101"/>
    </location>
    <ligand>
        <name>substrate</name>
    </ligand>
</feature>
<dbReference type="GO" id="GO:0006096">
    <property type="term" value="P:glycolytic process"/>
    <property type="evidence" value="ECO:0007669"/>
    <property type="project" value="UniProtKB-UniRule"/>
</dbReference>
<comment type="similarity">
    <text evidence="4 11">Belongs to the BPG-independent phosphoglycerate mutase family.</text>
</comment>
<evidence type="ECO:0000256" key="11">
    <source>
        <dbReference type="HAMAP-Rule" id="MF_01038"/>
    </source>
</evidence>
<dbReference type="InterPro" id="IPR005995">
    <property type="entry name" value="Pgm_bpd_ind"/>
</dbReference>
<dbReference type="NCBIfam" id="TIGR01307">
    <property type="entry name" value="pgm_bpd_ind"/>
    <property type="match status" value="1"/>
</dbReference>
<evidence type="ECO:0000313" key="15">
    <source>
        <dbReference type="Proteomes" id="UP000266313"/>
    </source>
</evidence>
<dbReference type="InterPro" id="IPR006124">
    <property type="entry name" value="Metalloenzyme"/>
</dbReference>
<keyword evidence="15" id="KW-1185">Reference proteome</keyword>
<comment type="caution">
    <text evidence="11">Lacks conserved residue(s) required for the propagation of feature annotation.</text>
</comment>
<dbReference type="KEGG" id="mmai:sS8_4665"/>
<feature type="binding site" evidence="11">
    <location>
        <position position="70"/>
    </location>
    <ligand>
        <name>substrate</name>
    </ligand>
</feature>
<dbReference type="PANTHER" id="PTHR31637:SF0">
    <property type="entry name" value="2,3-BISPHOSPHOGLYCERATE-INDEPENDENT PHOSPHOGLYCERATE MUTASE"/>
    <property type="match status" value="1"/>
</dbReference>
<dbReference type="FunFam" id="3.40.1450.10:FF:000001">
    <property type="entry name" value="2,3-bisphosphoglycerate-independent phosphoglycerate mutase"/>
    <property type="match status" value="1"/>
</dbReference>
<organism evidence="14 15">
    <name type="scientific">Methylocaldum marinum</name>
    <dbReference type="NCBI Taxonomy" id="1432792"/>
    <lineage>
        <taxon>Bacteria</taxon>
        <taxon>Pseudomonadati</taxon>
        <taxon>Pseudomonadota</taxon>
        <taxon>Gammaproteobacteria</taxon>
        <taxon>Methylococcales</taxon>
        <taxon>Methylococcaceae</taxon>
        <taxon>Methylocaldum</taxon>
    </lineage>
</organism>
<sequence>MPDDQMGNSEVGHLHLGAGRLIDQDLTLICKATADRSFFTNTVLCDAVERAVRNDKALHILGLLSPGGVHSHEKHIHAMAELAVSKGLRKVYVHAFLDGRDMPPKSAGDSLRALDAKFAELGTGRIASIVGRFYAMDRDKRWERIQEAYELIVQGKADFRAETAVEALNQAYGRGESDEFVKATTIAPSGEAAATLMDGDVVVFMNFRADRARELTQALNDTDFSGFRREVVPHLGGFVTLTEYHKDFKFPVAFPPQNVTNSLGEVVSKLGLKQLRLAETEKYAHVTFFFNGGIETPFPGESRILVPSPKVRTYDQKPEMSAPEVTDKLVRAIESGEYDVIICNYANGDMVGHTGNLDASIQAVEALDESLGRVVEALEKVGGEALITSDHGNVEQMVDPSTGEIQTAHSVNPVPLVYKGNCGRLRDGGGLADVAPTLLAILGVEQPAEMTGRSLVI</sequence>
<dbReference type="InterPro" id="IPR011258">
    <property type="entry name" value="BPG-indep_PGM_N"/>
</dbReference>
<dbReference type="Proteomes" id="UP000266313">
    <property type="component" value="Chromosome"/>
</dbReference>
<accession>A0A250KY96</accession>
<dbReference type="GO" id="GO:0030145">
    <property type="term" value="F:manganese ion binding"/>
    <property type="evidence" value="ECO:0007669"/>
    <property type="project" value="InterPro"/>
</dbReference>
<comment type="subunit">
    <text evidence="11">Monomer.</text>
</comment>
<evidence type="ECO:0000256" key="2">
    <source>
        <dbReference type="ARBA" id="ARBA00001936"/>
    </source>
</evidence>